<gene>
    <name evidence="6" type="primary">LOC111089607</name>
</gene>
<feature type="signal peptide" evidence="3">
    <location>
        <begin position="1"/>
        <end position="24"/>
    </location>
</feature>
<dbReference type="InterPro" id="IPR036179">
    <property type="entry name" value="Ig-like_dom_sf"/>
</dbReference>
<sequence>MKAVLLTAFNTLFICGLSPATSDAFLPTSPIFTHEPPQLVQFSNSKGAHVSCAARGDPFPHLTWTKEDGKEVPNIAEVVYVRPDGTLIFQPFSPDKYQQEIHSSSYRCLATNSVGTIGSRKVTVEAVIDNKYNVRVYSDYITQGNTAVLRCQIPPFLKGVAKVTSWSRDDGIVIHLDEEYGGKHSLLPSGELLVKDVQRKDAYHSYRCQTRNRLTGFIVESSSAKLIVTESHNVVPAKIIHRETHVRTPRGRKVLLPCVAQGYPIPSCSWLRNQNGRQKYIDGDPHLQVLGCSLMVREPGVRYSGKYTCFANNTVGTDKAETELLVYEHLSAEVFPAVQKVTTGQSVIFNCSISGYPVQMITWMKDMRPIVSQGRFNILYSNILSISSVRKQDTGIYQCFVENSFDSAQALGTLVLA</sequence>
<feature type="chain" id="PRO_5047163596" evidence="3">
    <location>
        <begin position="25"/>
        <end position="417"/>
    </location>
</feature>
<proteinExistence type="predicted"/>
<dbReference type="SMART" id="SM00409">
    <property type="entry name" value="IG"/>
    <property type="match status" value="4"/>
</dbReference>
<feature type="non-terminal residue" evidence="6">
    <location>
        <position position="417"/>
    </location>
</feature>
<dbReference type="GeneID" id="111089607"/>
<evidence type="ECO:0000313" key="6">
    <source>
        <dbReference type="RefSeq" id="XP_022258137.1"/>
    </source>
</evidence>
<dbReference type="Pfam" id="PF13927">
    <property type="entry name" value="Ig_3"/>
    <property type="match status" value="1"/>
</dbReference>
<dbReference type="PANTHER" id="PTHR44170:SF53">
    <property type="entry name" value="DS CELL ADHESION MOLECULE LIKE 1"/>
    <property type="match status" value="1"/>
</dbReference>
<organism evidence="5 6">
    <name type="scientific">Limulus polyphemus</name>
    <name type="common">Atlantic horseshoe crab</name>
    <dbReference type="NCBI Taxonomy" id="6850"/>
    <lineage>
        <taxon>Eukaryota</taxon>
        <taxon>Metazoa</taxon>
        <taxon>Ecdysozoa</taxon>
        <taxon>Arthropoda</taxon>
        <taxon>Chelicerata</taxon>
        <taxon>Merostomata</taxon>
        <taxon>Xiphosura</taxon>
        <taxon>Limulidae</taxon>
        <taxon>Limulus</taxon>
    </lineage>
</organism>
<protein>
    <submittedName>
        <fullName evidence="6">Down syndrome cell adhesion molecule-like protein Dscam2</fullName>
    </submittedName>
</protein>
<dbReference type="SMART" id="SM00408">
    <property type="entry name" value="IGc2"/>
    <property type="match status" value="4"/>
</dbReference>
<feature type="domain" description="Ig-like" evidence="4">
    <location>
        <begin position="328"/>
        <end position="415"/>
    </location>
</feature>
<dbReference type="PANTHER" id="PTHR44170">
    <property type="entry name" value="PROTEIN SIDEKICK"/>
    <property type="match status" value="1"/>
</dbReference>
<feature type="domain" description="Ig-like" evidence="4">
    <location>
        <begin position="236"/>
        <end position="325"/>
    </location>
</feature>
<feature type="domain" description="Ig-like" evidence="4">
    <location>
        <begin position="37"/>
        <end position="123"/>
    </location>
</feature>
<dbReference type="Gene3D" id="2.60.40.10">
    <property type="entry name" value="Immunoglobulins"/>
    <property type="match status" value="4"/>
</dbReference>
<dbReference type="InterPro" id="IPR013098">
    <property type="entry name" value="Ig_I-set"/>
</dbReference>
<accession>A0ABM1TQI1</accession>
<dbReference type="InterPro" id="IPR003598">
    <property type="entry name" value="Ig_sub2"/>
</dbReference>
<name>A0ABM1TQI1_LIMPO</name>
<evidence type="ECO:0000256" key="3">
    <source>
        <dbReference type="SAM" id="SignalP"/>
    </source>
</evidence>
<keyword evidence="1" id="KW-0677">Repeat</keyword>
<dbReference type="RefSeq" id="XP_022258137.1">
    <property type="nucleotide sequence ID" value="XM_022402429.1"/>
</dbReference>
<dbReference type="Pfam" id="PF07679">
    <property type="entry name" value="I-set"/>
    <property type="match status" value="1"/>
</dbReference>
<keyword evidence="5" id="KW-1185">Reference proteome</keyword>
<dbReference type="PROSITE" id="PS50835">
    <property type="entry name" value="IG_LIKE"/>
    <property type="match status" value="3"/>
</dbReference>
<evidence type="ECO:0000256" key="1">
    <source>
        <dbReference type="ARBA" id="ARBA00022737"/>
    </source>
</evidence>
<evidence type="ECO:0000313" key="5">
    <source>
        <dbReference type="Proteomes" id="UP000694941"/>
    </source>
</evidence>
<dbReference type="InterPro" id="IPR013783">
    <property type="entry name" value="Ig-like_fold"/>
</dbReference>
<dbReference type="CDD" id="cd00096">
    <property type="entry name" value="Ig"/>
    <property type="match status" value="1"/>
</dbReference>
<dbReference type="SUPFAM" id="SSF48726">
    <property type="entry name" value="Immunoglobulin"/>
    <property type="match status" value="4"/>
</dbReference>
<keyword evidence="2" id="KW-1015">Disulfide bond</keyword>
<keyword evidence="3" id="KW-0732">Signal</keyword>
<evidence type="ECO:0000259" key="4">
    <source>
        <dbReference type="PROSITE" id="PS50835"/>
    </source>
</evidence>
<reference evidence="6" key="1">
    <citation type="submission" date="2025-08" db="UniProtKB">
        <authorList>
            <consortium name="RefSeq"/>
        </authorList>
    </citation>
    <scope>IDENTIFICATION</scope>
    <source>
        <tissue evidence="6">Muscle</tissue>
    </source>
</reference>
<evidence type="ECO:0000256" key="2">
    <source>
        <dbReference type="ARBA" id="ARBA00023157"/>
    </source>
</evidence>
<dbReference type="Proteomes" id="UP000694941">
    <property type="component" value="Unplaced"/>
</dbReference>
<dbReference type="InterPro" id="IPR007110">
    <property type="entry name" value="Ig-like_dom"/>
</dbReference>
<dbReference type="InterPro" id="IPR003599">
    <property type="entry name" value="Ig_sub"/>
</dbReference>